<feature type="domain" description="PpiC" evidence="16">
    <location>
        <begin position="267"/>
        <end position="355"/>
    </location>
</feature>
<keyword evidence="14" id="KW-0697">Rotamase</keyword>
<dbReference type="SUPFAM" id="SSF109998">
    <property type="entry name" value="Triger factor/SurA peptide-binding domain-like"/>
    <property type="match status" value="1"/>
</dbReference>
<dbReference type="Pfam" id="PF13145">
    <property type="entry name" value="Rotamase_2"/>
    <property type="match status" value="1"/>
</dbReference>
<dbReference type="Proteomes" id="UP000005324">
    <property type="component" value="Unassembled WGS sequence"/>
</dbReference>
<keyword evidence="6 15" id="KW-1133">Transmembrane helix</keyword>
<keyword evidence="18" id="KW-1185">Reference proteome</keyword>
<evidence type="ECO:0000256" key="4">
    <source>
        <dbReference type="ARBA" id="ARBA00022519"/>
    </source>
</evidence>
<comment type="similarity">
    <text evidence="11">Belongs to the PpiD chaperone family.</text>
</comment>
<keyword evidence="8" id="KW-0143">Chaperone</keyword>
<evidence type="ECO:0000256" key="2">
    <source>
        <dbReference type="ARBA" id="ARBA00018370"/>
    </source>
</evidence>
<evidence type="ECO:0000256" key="13">
    <source>
        <dbReference type="ARBA" id="ARBA00042775"/>
    </source>
</evidence>
<keyword evidence="14" id="KW-0413">Isomerase</keyword>
<dbReference type="PANTHER" id="PTHR47529:SF1">
    <property type="entry name" value="PERIPLASMIC CHAPERONE PPID"/>
    <property type="match status" value="1"/>
</dbReference>
<comment type="caution">
    <text evidence="17">The sequence shown here is derived from an EMBL/GenBank/DDBJ whole genome shotgun (WGS) entry which is preliminary data.</text>
</comment>
<evidence type="ECO:0000313" key="18">
    <source>
        <dbReference type="Proteomes" id="UP000005324"/>
    </source>
</evidence>
<dbReference type="Gene3D" id="1.10.4030.10">
    <property type="entry name" value="Porin chaperone SurA, peptide-binding domain"/>
    <property type="match status" value="1"/>
</dbReference>
<evidence type="ECO:0000256" key="8">
    <source>
        <dbReference type="ARBA" id="ARBA00023186"/>
    </source>
</evidence>
<evidence type="ECO:0000256" key="14">
    <source>
        <dbReference type="PROSITE-ProRule" id="PRU00278"/>
    </source>
</evidence>
<name>D5RPE9_9PROT</name>
<evidence type="ECO:0000256" key="6">
    <source>
        <dbReference type="ARBA" id="ARBA00022989"/>
    </source>
</evidence>
<evidence type="ECO:0000313" key="17">
    <source>
        <dbReference type="EMBL" id="EFH10810.1"/>
    </source>
</evidence>
<proteinExistence type="inferred from homology"/>
<dbReference type="SUPFAM" id="SSF54534">
    <property type="entry name" value="FKBP-like"/>
    <property type="match status" value="1"/>
</dbReference>
<gene>
    <name evidence="17" type="ORF">HMPREF0731_2960</name>
</gene>
<reference evidence="17 18" key="1">
    <citation type="submission" date="2010-04" db="EMBL/GenBank/DDBJ databases">
        <authorList>
            <person name="Qin X."/>
            <person name="Bachman B."/>
            <person name="Battles P."/>
            <person name="Bell A."/>
            <person name="Bess C."/>
            <person name="Bickham C."/>
            <person name="Chaboub L."/>
            <person name="Chen D."/>
            <person name="Coyle M."/>
            <person name="Deiros D.R."/>
            <person name="Dinh H."/>
            <person name="Forbes L."/>
            <person name="Fowler G."/>
            <person name="Francisco L."/>
            <person name="Fu Q."/>
            <person name="Gubbala S."/>
            <person name="Hale W."/>
            <person name="Han Y."/>
            <person name="Hemphill L."/>
            <person name="Highlander S.K."/>
            <person name="Hirani K."/>
            <person name="Hogues M."/>
            <person name="Jackson L."/>
            <person name="Jakkamsetti A."/>
            <person name="Javaid M."/>
            <person name="Jiang H."/>
            <person name="Korchina V."/>
            <person name="Kovar C."/>
            <person name="Lara F."/>
            <person name="Lee S."/>
            <person name="Mata R."/>
            <person name="Mathew T."/>
            <person name="Moen C."/>
            <person name="Morales K."/>
            <person name="Munidasa M."/>
            <person name="Nazareth L."/>
            <person name="Ngo R."/>
            <person name="Nguyen L."/>
            <person name="Okwuonu G."/>
            <person name="Ongeri F."/>
            <person name="Patil S."/>
            <person name="Petrosino J."/>
            <person name="Pham C."/>
            <person name="Pham P."/>
            <person name="Pu L.-L."/>
            <person name="Puazo M."/>
            <person name="Raj R."/>
            <person name="Reid J."/>
            <person name="Rouhana J."/>
            <person name="Saada N."/>
            <person name="Shang Y."/>
            <person name="Simmons D."/>
            <person name="Thornton R."/>
            <person name="Warren J."/>
            <person name="Weissenberger G."/>
            <person name="Zhang J."/>
            <person name="Zhang L."/>
            <person name="Zhou C."/>
            <person name="Zhu D."/>
            <person name="Muzny D."/>
            <person name="Worley K."/>
            <person name="Gibbs R."/>
        </authorList>
    </citation>
    <scope>NUCLEOTIDE SEQUENCE [LARGE SCALE GENOMIC DNA]</scope>
    <source>
        <strain evidence="17 18">ATCC 49957</strain>
    </source>
</reference>
<keyword evidence="5 15" id="KW-0812">Transmembrane</keyword>
<feature type="non-terminal residue" evidence="17">
    <location>
        <position position="507"/>
    </location>
</feature>
<evidence type="ECO:0000259" key="16">
    <source>
        <dbReference type="PROSITE" id="PS50198"/>
    </source>
</evidence>
<evidence type="ECO:0000256" key="15">
    <source>
        <dbReference type="SAM" id="Phobius"/>
    </source>
</evidence>
<dbReference type="PROSITE" id="PS50198">
    <property type="entry name" value="PPIC_PPIASE_2"/>
    <property type="match status" value="1"/>
</dbReference>
<evidence type="ECO:0000256" key="3">
    <source>
        <dbReference type="ARBA" id="ARBA00022475"/>
    </source>
</evidence>
<evidence type="ECO:0000256" key="7">
    <source>
        <dbReference type="ARBA" id="ARBA00023136"/>
    </source>
</evidence>
<keyword evidence="3" id="KW-1003">Cell membrane</keyword>
<dbReference type="OrthoDB" id="9768393at2"/>
<feature type="transmembrane region" description="Helical" evidence="15">
    <location>
        <begin position="12"/>
        <end position="30"/>
    </location>
</feature>
<dbReference type="InterPro" id="IPR052029">
    <property type="entry name" value="PpiD_chaperone"/>
</dbReference>
<evidence type="ECO:0000256" key="5">
    <source>
        <dbReference type="ARBA" id="ARBA00022692"/>
    </source>
</evidence>
<organism evidence="17 18">
    <name type="scientific">Pseudoroseomonas cervicalis ATCC 49957</name>
    <dbReference type="NCBI Taxonomy" id="525371"/>
    <lineage>
        <taxon>Bacteria</taxon>
        <taxon>Pseudomonadati</taxon>
        <taxon>Pseudomonadota</taxon>
        <taxon>Alphaproteobacteria</taxon>
        <taxon>Acetobacterales</taxon>
        <taxon>Roseomonadaceae</taxon>
        <taxon>Roseomonas</taxon>
    </lineage>
</organism>
<dbReference type="HOGENOM" id="CLU_023843_2_1_5"/>
<evidence type="ECO:0000256" key="10">
    <source>
        <dbReference type="ARBA" id="ARBA00031484"/>
    </source>
</evidence>
<dbReference type="GO" id="GO:0003755">
    <property type="term" value="F:peptidyl-prolyl cis-trans isomerase activity"/>
    <property type="evidence" value="ECO:0007669"/>
    <property type="project" value="UniProtKB-KW"/>
</dbReference>
<evidence type="ECO:0000256" key="11">
    <source>
        <dbReference type="ARBA" id="ARBA00038408"/>
    </source>
</evidence>
<keyword evidence="7 15" id="KW-0472">Membrane</keyword>
<evidence type="ECO:0000256" key="1">
    <source>
        <dbReference type="ARBA" id="ARBA00004382"/>
    </source>
</evidence>
<dbReference type="RefSeq" id="WP_007001991.1">
    <property type="nucleotide sequence ID" value="NZ_GG770777.1"/>
</dbReference>
<dbReference type="Gene3D" id="3.10.50.40">
    <property type="match status" value="1"/>
</dbReference>
<evidence type="ECO:0000256" key="12">
    <source>
        <dbReference type="ARBA" id="ARBA00040743"/>
    </source>
</evidence>
<dbReference type="InterPro" id="IPR046357">
    <property type="entry name" value="PPIase_dom_sf"/>
</dbReference>
<evidence type="ECO:0000256" key="9">
    <source>
        <dbReference type="ARBA" id="ARBA00030642"/>
    </source>
</evidence>
<dbReference type="InterPro" id="IPR000297">
    <property type="entry name" value="PPIase_PpiC"/>
</dbReference>
<dbReference type="Pfam" id="PF13624">
    <property type="entry name" value="SurA_N_3"/>
    <property type="match status" value="1"/>
</dbReference>
<dbReference type="EMBL" id="ADVL01000631">
    <property type="protein sequence ID" value="EFH10810.1"/>
    <property type="molecule type" value="Genomic_DNA"/>
</dbReference>
<dbReference type="PANTHER" id="PTHR47529">
    <property type="entry name" value="PEPTIDYL-PROLYL CIS-TRANS ISOMERASE D"/>
    <property type="match status" value="1"/>
</dbReference>
<sequence length="507" mass="55215">MLTALRRLAGTWFAKILFALLVLSFAVWGIEDIVRQFGSDTSVARVGRDAIEVPEAQAAARREIGRVQRQLGGSFEITPEMGEALTRQAVEGLVMERVQRQEARHLGLAVPEAAVRDYVWGIPAFQGPDGRFNRIAFDSFLRNNQLSEGEFLTLLRADLERQQMVGAVRAGAAGPDALTRPLLAWEREQRLAEIVRLPFSAAPEPAAPEEAQLRRFHENNADRFSAPEYRRVTLAVLSPETVMGDVQATEEELRAAYEAHRDHYERPERRSLQQALLPDRAKAEALARQWREGADFAAITQAAEAAGGQATELGESDRAGLPLPELAEAAFTLPQGGVSEPVQSPFGWHVVHVTAIAAGEDRGFEAVRPEVEAQVKRERAADLAYERANQVEDALAAGGSLAELAPRFGLGVAQAVVDAAGRTPEGAQAALPLSGQARDIALRAVFAAQQGQMPRLAEAGQTALFAFELQEVIPAALRPFETVEPQVRAAYLADARRRAQEERAAAL</sequence>
<accession>D5RPE9</accession>
<keyword evidence="4" id="KW-0997">Cell inner membrane</keyword>
<dbReference type="GO" id="GO:0005886">
    <property type="term" value="C:plasma membrane"/>
    <property type="evidence" value="ECO:0007669"/>
    <property type="project" value="UniProtKB-SubCell"/>
</dbReference>
<protein>
    <recommendedName>
        <fullName evidence="2">Parvulin-like PPIase</fullName>
    </recommendedName>
    <alternativeName>
        <fullName evidence="9">Peptidyl-prolyl cis-trans isomerase plp</fullName>
    </alternativeName>
    <alternativeName>
        <fullName evidence="12">Periplasmic chaperone PpiD</fullName>
    </alternativeName>
    <alternativeName>
        <fullName evidence="13">Periplasmic folding chaperone</fullName>
    </alternativeName>
    <alternativeName>
        <fullName evidence="10">Rotamase plp</fullName>
    </alternativeName>
</protein>
<dbReference type="InterPro" id="IPR027304">
    <property type="entry name" value="Trigger_fact/SurA_dom_sf"/>
</dbReference>
<dbReference type="AlphaFoldDB" id="D5RPE9"/>
<comment type="subcellular location">
    <subcellularLocation>
        <location evidence="1">Cell inner membrane</location>
        <topology evidence="1">Single-pass type II membrane protein</topology>
        <orientation evidence="1">Periplasmic side</orientation>
    </subcellularLocation>
</comment>